<evidence type="ECO:0000313" key="4">
    <source>
        <dbReference type="Proteomes" id="UP000660339"/>
    </source>
</evidence>
<dbReference type="Gene3D" id="3.40.50.720">
    <property type="entry name" value="NAD(P)-binding Rossmann-like Domain"/>
    <property type="match status" value="1"/>
</dbReference>
<dbReference type="InterPro" id="IPR050700">
    <property type="entry name" value="YIM1/Zinc_Alcohol_DH_Fams"/>
</dbReference>
<dbReference type="Pfam" id="PF13602">
    <property type="entry name" value="ADH_zinc_N_2"/>
    <property type="match status" value="1"/>
</dbReference>
<dbReference type="AlphaFoldDB" id="A0A8J3LDS6"/>
<dbReference type="CDD" id="cd05289">
    <property type="entry name" value="MDR_like_2"/>
    <property type="match status" value="1"/>
</dbReference>
<dbReference type="InterPro" id="IPR011032">
    <property type="entry name" value="GroES-like_sf"/>
</dbReference>
<sequence length="318" mass="33012">MAGMGERMVAISQDSFGGPEVLQLVEVDRPSPGPTEVLVRVRAAGVNPVDWKVRTRGGAVGDPPFTVGWDVSGEVVEIGAGVTRFAVGDEVFGMPRFPQAAGAYAQYVTSPSRHLARKPAGLDHVHAAALPLASLTAWQALIDTAQLAEGQRVLVHAAAGGVGHIAVQVAKARGAYVLGTARAAKHGLLRELGVDEPIDYTAYDFVQVAQDVDVVLDTVGGDYEDRSLHTLRPGGILVGILNAGSAAETARKAQALGVRGTGMLVEPDHTGLEEVAALVDAGHLRPLVAATFPLAEAARAHELGETGQTSGKIVLTVD</sequence>
<keyword evidence="1" id="KW-0560">Oxidoreductase</keyword>
<dbReference type="PANTHER" id="PTHR11695:SF294">
    <property type="entry name" value="RETICULON-4-INTERACTING PROTEIN 1, MITOCHONDRIAL"/>
    <property type="match status" value="1"/>
</dbReference>
<proteinExistence type="predicted"/>
<gene>
    <name evidence="3" type="ORF">Cme02nite_56940</name>
</gene>
<dbReference type="Gene3D" id="3.90.180.10">
    <property type="entry name" value="Medium-chain alcohol dehydrogenases, catalytic domain"/>
    <property type="match status" value="1"/>
</dbReference>
<evidence type="ECO:0000256" key="1">
    <source>
        <dbReference type="ARBA" id="ARBA00023002"/>
    </source>
</evidence>
<dbReference type="PANTHER" id="PTHR11695">
    <property type="entry name" value="ALCOHOL DEHYDROGENASE RELATED"/>
    <property type="match status" value="1"/>
</dbReference>
<accession>A0A8J3LDS6</accession>
<dbReference type="SUPFAM" id="SSF51735">
    <property type="entry name" value="NAD(P)-binding Rossmann-fold domains"/>
    <property type="match status" value="1"/>
</dbReference>
<dbReference type="Pfam" id="PF08240">
    <property type="entry name" value="ADH_N"/>
    <property type="match status" value="1"/>
</dbReference>
<dbReference type="InterPro" id="IPR013154">
    <property type="entry name" value="ADH-like_N"/>
</dbReference>
<dbReference type="GO" id="GO:0016491">
    <property type="term" value="F:oxidoreductase activity"/>
    <property type="evidence" value="ECO:0007669"/>
    <property type="project" value="UniProtKB-KW"/>
</dbReference>
<dbReference type="PROSITE" id="PS01162">
    <property type="entry name" value="QOR_ZETA_CRYSTAL"/>
    <property type="match status" value="1"/>
</dbReference>
<dbReference type="SMART" id="SM00829">
    <property type="entry name" value="PKS_ER"/>
    <property type="match status" value="1"/>
</dbReference>
<dbReference type="Proteomes" id="UP000660339">
    <property type="component" value="Unassembled WGS sequence"/>
</dbReference>
<reference evidence="3" key="1">
    <citation type="submission" date="2021-01" db="EMBL/GenBank/DDBJ databases">
        <title>Whole genome shotgun sequence of Catellatospora methionotrophica NBRC 14553.</title>
        <authorList>
            <person name="Komaki H."/>
            <person name="Tamura T."/>
        </authorList>
    </citation>
    <scope>NUCLEOTIDE SEQUENCE</scope>
    <source>
        <strain evidence="3">NBRC 14553</strain>
    </source>
</reference>
<dbReference type="InterPro" id="IPR036291">
    <property type="entry name" value="NAD(P)-bd_dom_sf"/>
</dbReference>
<protein>
    <submittedName>
        <fullName evidence="3">NADPH:quinone reductase</fullName>
    </submittedName>
</protein>
<keyword evidence="4" id="KW-1185">Reference proteome</keyword>
<dbReference type="InterPro" id="IPR020843">
    <property type="entry name" value="ER"/>
</dbReference>
<name>A0A8J3LDS6_9ACTN</name>
<dbReference type="GO" id="GO:0008270">
    <property type="term" value="F:zinc ion binding"/>
    <property type="evidence" value="ECO:0007669"/>
    <property type="project" value="InterPro"/>
</dbReference>
<evidence type="ECO:0000259" key="2">
    <source>
        <dbReference type="SMART" id="SM00829"/>
    </source>
</evidence>
<comment type="caution">
    <text evidence="3">The sequence shown here is derived from an EMBL/GenBank/DDBJ whole genome shotgun (WGS) entry which is preliminary data.</text>
</comment>
<feature type="domain" description="Enoyl reductase (ER)" evidence="2">
    <location>
        <begin position="17"/>
        <end position="315"/>
    </location>
</feature>
<evidence type="ECO:0000313" key="3">
    <source>
        <dbReference type="EMBL" id="GIG17362.1"/>
    </source>
</evidence>
<dbReference type="EMBL" id="BONJ01000031">
    <property type="protein sequence ID" value="GIG17362.1"/>
    <property type="molecule type" value="Genomic_DNA"/>
</dbReference>
<organism evidence="3 4">
    <name type="scientific">Catellatospora methionotrophica</name>
    <dbReference type="NCBI Taxonomy" id="121620"/>
    <lineage>
        <taxon>Bacteria</taxon>
        <taxon>Bacillati</taxon>
        <taxon>Actinomycetota</taxon>
        <taxon>Actinomycetes</taxon>
        <taxon>Micromonosporales</taxon>
        <taxon>Micromonosporaceae</taxon>
        <taxon>Catellatospora</taxon>
    </lineage>
</organism>
<dbReference type="InterPro" id="IPR002364">
    <property type="entry name" value="Quin_OxRdtase/zeta-crystal_CS"/>
</dbReference>
<dbReference type="SUPFAM" id="SSF50129">
    <property type="entry name" value="GroES-like"/>
    <property type="match status" value="1"/>
</dbReference>